<gene>
    <name evidence="15" type="ORF">M0813_00857</name>
</gene>
<comment type="caution">
    <text evidence="15">The sequence shown here is derived from an EMBL/GenBank/DDBJ whole genome shotgun (WGS) entry which is preliminary data.</text>
</comment>
<dbReference type="InterPro" id="IPR019448">
    <property type="entry name" value="NT-C2"/>
</dbReference>
<evidence type="ECO:0000256" key="1">
    <source>
        <dbReference type="ARBA" id="ARBA00004114"/>
    </source>
</evidence>
<dbReference type="PROSITE" id="PS51840">
    <property type="entry name" value="C2_NT"/>
    <property type="match status" value="1"/>
</dbReference>
<protein>
    <recommendedName>
        <fullName evidence="5">Centrosomal protein of 19 kDa</fullName>
    </recommendedName>
</protein>
<feature type="coiled-coil region" evidence="11">
    <location>
        <begin position="420"/>
        <end position="517"/>
    </location>
</feature>
<evidence type="ECO:0000313" key="16">
    <source>
        <dbReference type="Proteomes" id="UP001150062"/>
    </source>
</evidence>
<dbReference type="InterPro" id="IPR029412">
    <property type="entry name" value="CEP19"/>
</dbReference>
<keyword evidence="11" id="KW-0175">Coiled coil</keyword>
<feature type="compositionally biased region" description="Basic and acidic residues" evidence="12">
    <location>
        <begin position="691"/>
        <end position="706"/>
    </location>
</feature>
<evidence type="ECO:0000256" key="4">
    <source>
        <dbReference type="ARBA" id="ARBA00009371"/>
    </source>
</evidence>
<feature type="region of interest" description="Disordered" evidence="12">
    <location>
        <begin position="688"/>
        <end position="721"/>
    </location>
</feature>
<evidence type="ECO:0000256" key="9">
    <source>
        <dbReference type="ARBA" id="ARBA00023212"/>
    </source>
</evidence>
<comment type="similarity">
    <text evidence="4">Belongs to the CEP19 family.</text>
</comment>
<comment type="subcellular location">
    <subcellularLocation>
        <location evidence="2">Cytoplasm</location>
        <location evidence="2">Cytoskeleton</location>
        <location evidence="2">Cilium basal body</location>
    </subcellularLocation>
    <subcellularLocation>
        <location evidence="1">Cytoplasm</location>
        <location evidence="1">Cytoskeleton</location>
        <location evidence="1">Microtubule organizing center</location>
        <location evidence="1">Centrosome</location>
        <location evidence="1">Centriole</location>
    </subcellularLocation>
    <subcellularLocation>
        <location evidence="3">Cytoplasm</location>
        <location evidence="3">Cytoskeleton</location>
        <location evidence="3">Spindle</location>
    </subcellularLocation>
</comment>
<dbReference type="EMBL" id="JAOAOG010000304">
    <property type="protein sequence ID" value="KAJ6231041.1"/>
    <property type="molecule type" value="Genomic_DNA"/>
</dbReference>
<proteinExistence type="inferred from homology"/>
<name>A0ABQ8XEF8_9EUKA</name>
<keyword evidence="7" id="KW-0970">Cilium biogenesis/degradation</keyword>
<feature type="coiled-coil region" evidence="11">
    <location>
        <begin position="549"/>
        <end position="599"/>
    </location>
</feature>
<dbReference type="Pfam" id="PF01843">
    <property type="entry name" value="DIL"/>
    <property type="match status" value="1"/>
</dbReference>
<evidence type="ECO:0000259" key="14">
    <source>
        <dbReference type="PROSITE" id="PS51840"/>
    </source>
</evidence>
<dbReference type="PROSITE" id="PS51126">
    <property type="entry name" value="DILUTE"/>
    <property type="match status" value="1"/>
</dbReference>
<dbReference type="InterPro" id="IPR002710">
    <property type="entry name" value="Dilute_dom"/>
</dbReference>
<keyword evidence="9" id="KW-0206">Cytoskeleton</keyword>
<sequence>MSLLKQVNRKKMIYITRFAIVSVTSLPTRSSHFAVKSRIGSNTLLTKQVMPTINSSANFQEEFRVNSSYYRQKSSINTTSVGSGFEYLKKPLKFCLQQDRKTIQGKRSKTLTIAKAEIETTDFIGINQPILKMIRFDLKNPKKHRITPFLIFAIQISMDATPKSIPILLHTAIQSELKIFFSNNETQNNVSETIKKEKRLSVNSQPREFEQQIKRQKQINVLQSEELTGYTNSISSFGSNVTFLSELSSKSATSKNSKQGKIQQKKNKPEYQSQDYLLKLCVSQQEKKQIQQLGRLINKKKKLNIEKKRSLRYIKKAKKKIKLFKIKQKKCYLILSSDEKEFYTTKVKLYNHKNIVAKITSKFEEMKENKGQIEDLNEIKHLLQQLQKINKDSFNQQNLFHDAKDNGKITNSHKDLKVKEKDNEEKAIEKKLKIKKLKKEIEQKKMLLMKQKAQLKEINMKRNQLKTMKKKDQQKIKLIFQNNNQEKKLFAKKSKQHNNKKKEYSQLEIQKKNLLLLQKENKLKYIYERKINEKIKQITNLKSSRQVQINELKILIKTKQKLKMSLNNEKLLQNFQTGLNSIEKKLNKIKVNQKKYQKKKRKEIEKLKIQYNQKLLNENKIKIFELKKNILIHKNLFKLQQSEYDKLFEKRIKLNSINLKNKTKKKSKFTKKKSFLKKTNQKLKRNFKKKMNIDKKIRNGKSIERERKKKKKKKKNKDKDKDEKFKVVEEKEIKIGNIKEKNRKKNLFSNLNGNVEIEIIKEQKKRLNEQKHETKGIFNKLQIVERIEKEKWLIERLYLGCNEKVKGLYPIPATVLISFLIKSNSFDFGCDRVLTTYIEWLNLLLFTNRKTLKKNIWLMSNIFWSIRFLLDEMKNFPEKYYLKNLRNERFKCIIKDEYLNNKKKHDGKIGVSMKNEFTRSDMSLIKIRKQRLKSEIEPVKTGSYINFNDLVNDYGSNNNEFLYENRTPLVFVLYEKMCVLLNRVYLNMIYIIKDQLEKIYQKVFSKYSPSESKIFEKKLISCTNSVVNLLQLIIQYCDLTKLPNIVCQGFIRQTFFSINAILFNYLLRKKKFLTVGHCAKIKESLSKIEGYINKTPFSKSKKELRQINNLIDLIFMNKVILKEQENNYFLCTNILNSISVFQIFRILSNFTPDRFDPVKINKNDLDKLLEFALNKTSENILADKIELNSNYIYSVKIDFSNVNCKNWHKCNLPMNLQKKMSQLFSEDF</sequence>
<evidence type="ECO:0000256" key="7">
    <source>
        <dbReference type="ARBA" id="ARBA00022794"/>
    </source>
</evidence>
<keyword evidence="8" id="KW-0969">Cilium</keyword>
<keyword evidence="6" id="KW-0963">Cytoplasm</keyword>
<keyword evidence="10" id="KW-0966">Cell projection</keyword>
<evidence type="ECO:0000256" key="6">
    <source>
        <dbReference type="ARBA" id="ARBA00022490"/>
    </source>
</evidence>
<evidence type="ECO:0000256" key="11">
    <source>
        <dbReference type="SAM" id="Coils"/>
    </source>
</evidence>
<feature type="domain" description="Dilute" evidence="13">
    <location>
        <begin position="982"/>
        <end position="1164"/>
    </location>
</feature>
<dbReference type="PANTHER" id="PTHR31539">
    <property type="entry name" value="CENTROSOMAL PROTEIN OF 19K CEP19"/>
    <property type="match status" value="1"/>
</dbReference>
<evidence type="ECO:0000313" key="15">
    <source>
        <dbReference type="EMBL" id="KAJ6231041.1"/>
    </source>
</evidence>
<keyword evidence="16" id="KW-1185">Reference proteome</keyword>
<accession>A0ABQ8XEF8</accession>
<dbReference type="PANTHER" id="PTHR31539:SF1">
    <property type="entry name" value="CENTROSOMAL PROTEIN OF 19 KDA"/>
    <property type="match status" value="1"/>
</dbReference>
<evidence type="ECO:0000256" key="3">
    <source>
        <dbReference type="ARBA" id="ARBA00004186"/>
    </source>
</evidence>
<evidence type="ECO:0000259" key="13">
    <source>
        <dbReference type="PROSITE" id="PS51126"/>
    </source>
</evidence>
<reference evidence="15" key="1">
    <citation type="submission" date="2022-08" db="EMBL/GenBank/DDBJ databases">
        <title>Novel sulfate-reducing endosymbionts in the free-living metamonad Anaeramoeba.</title>
        <authorList>
            <person name="Jerlstrom-Hultqvist J."/>
            <person name="Cepicka I."/>
            <person name="Gallot-Lavallee L."/>
            <person name="Salas-Leiva D."/>
            <person name="Curtis B.A."/>
            <person name="Zahonova K."/>
            <person name="Pipaliya S."/>
            <person name="Dacks J."/>
            <person name="Roger A.J."/>
        </authorList>
    </citation>
    <scope>NUCLEOTIDE SEQUENCE</scope>
    <source>
        <strain evidence="15">Schooner1</strain>
    </source>
</reference>
<feature type="compositionally biased region" description="Basic residues" evidence="12">
    <location>
        <begin position="707"/>
        <end position="716"/>
    </location>
</feature>
<evidence type="ECO:0000256" key="10">
    <source>
        <dbReference type="ARBA" id="ARBA00023273"/>
    </source>
</evidence>
<feature type="domain" description="C2 NT-type" evidence="14">
    <location>
        <begin position="4"/>
        <end position="158"/>
    </location>
</feature>
<organism evidence="15 16">
    <name type="scientific">Anaeramoeba flamelloides</name>
    <dbReference type="NCBI Taxonomy" id="1746091"/>
    <lineage>
        <taxon>Eukaryota</taxon>
        <taxon>Metamonada</taxon>
        <taxon>Anaeramoebidae</taxon>
        <taxon>Anaeramoeba</taxon>
    </lineage>
</organism>
<dbReference type="Proteomes" id="UP001150062">
    <property type="component" value="Unassembled WGS sequence"/>
</dbReference>
<evidence type="ECO:0000256" key="2">
    <source>
        <dbReference type="ARBA" id="ARBA00004120"/>
    </source>
</evidence>
<dbReference type="SMART" id="SM01132">
    <property type="entry name" value="DIL"/>
    <property type="match status" value="1"/>
</dbReference>
<evidence type="ECO:0000256" key="12">
    <source>
        <dbReference type="SAM" id="MobiDB-lite"/>
    </source>
</evidence>
<evidence type="ECO:0000256" key="8">
    <source>
        <dbReference type="ARBA" id="ARBA00023069"/>
    </source>
</evidence>
<evidence type="ECO:0000256" key="5">
    <source>
        <dbReference type="ARBA" id="ARBA00022015"/>
    </source>
</evidence>